<proteinExistence type="predicted"/>
<comment type="caution">
    <text evidence="1">The sequence shown here is derived from an EMBL/GenBank/DDBJ whole genome shotgun (WGS) entry which is preliminary data.</text>
</comment>
<organism evidence="1 2">
    <name type="scientific">Candidatus Magnetominusculus xianensis</name>
    <dbReference type="NCBI Taxonomy" id="1748249"/>
    <lineage>
        <taxon>Bacteria</taxon>
        <taxon>Pseudomonadati</taxon>
        <taxon>Nitrospirota</taxon>
        <taxon>Nitrospiria</taxon>
        <taxon>Nitrospirales</taxon>
        <taxon>Nitrospiraceae</taxon>
        <taxon>Candidatus Magnetominusculus</taxon>
    </lineage>
</organism>
<name>A0ABR5SHM1_9BACT</name>
<evidence type="ECO:0000313" key="2">
    <source>
        <dbReference type="Proteomes" id="UP000060487"/>
    </source>
</evidence>
<dbReference type="EMBL" id="LNQR01000081">
    <property type="protein sequence ID" value="KWT82932.1"/>
    <property type="molecule type" value="Genomic_DNA"/>
</dbReference>
<gene>
    <name evidence="1" type="ORF">ASN18_2293</name>
</gene>
<dbReference type="InterPro" id="IPR025500">
    <property type="entry name" value="DUF4390"/>
</dbReference>
<evidence type="ECO:0008006" key="3">
    <source>
        <dbReference type="Google" id="ProtNLM"/>
    </source>
</evidence>
<evidence type="ECO:0000313" key="1">
    <source>
        <dbReference type="EMBL" id="KWT82932.1"/>
    </source>
</evidence>
<sequence>MLKMNKLQALILLIIMLFLPALNSAQEIAGVEHAVSGSNMTVSVTLSIDESQISLIREGLQKEFVFYIDIFRRWSLWPDEFVRGKRISRTIQANSVKGEYKVISSDETAVLEKRFMSFKSMLKWALMVNDVKIDMSGLEDDAPYFIRVTVESIKKKPPQVLGYVFFFVDDKDFKIKKDTDVIIKGSK</sequence>
<dbReference type="Pfam" id="PF14334">
    <property type="entry name" value="DUF4390"/>
    <property type="match status" value="1"/>
</dbReference>
<dbReference type="Proteomes" id="UP000060487">
    <property type="component" value="Unassembled WGS sequence"/>
</dbReference>
<reference evidence="1 2" key="1">
    <citation type="submission" date="2015-11" db="EMBL/GenBank/DDBJ databases">
        <authorList>
            <person name="Lin W."/>
        </authorList>
    </citation>
    <scope>NUCLEOTIDE SEQUENCE [LARGE SCALE GENOMIC DNA]</scope>
    <source>
        <strain evidence="1 2">HCH-1</strain>
    </source>
</reference>
<keyword evidence="2" id="KW-1185">Reference proteome</keyword>
<protein>
    <recommendedName>
        <fullName evidence="3">DUF4390 domain-containing protein</fullName>
    </recommendedName>
</protein>
<accession>A0ABR5SHM1</accession>